<dbReference type="Proteomes" id="UP000003163">
    <property type="component" value="Unassembled WGS sequence"/>
</dbReference>
<proteinExistence type="predicted"/>
<evidence type="ECO:0000256" key="1">
    <source>
        <dbReference type="SAM" id="Phobius"/>
    </source>
</evidence>
<sequence length="212" mass="24920">MTILYAQILKLPDYKITANVFSKTGEELQNNSRILMELRNVIQGIPDKLNQDIRNAKSVSNQHNFVVKIIEDTVISLITDISMAPKLASVFVLYLVKELNTLEFPVKNEDWYKFEKRVRVEVDKFNEHRSYVEIDMELEETTNLCVEGYKMVVDRGSKIDDLTLIADRLKIISKNYHNKSVMTFLQEKYKEYGVWVFIAVVVFVLFYFFVKR</sequence>
<dbReference type="HOGENOM" id="CLU_107225_0_0_1"/>
<dbReference type="VEuPathDB" id="MicrosporidiaDB:EDEG_03939"/>
<name>J9D0S6_EDHAE</name>
<dbReference type="EMBL" id="AFBI03000152">
    <property type="protein sequence ID" value="EJW01476.1"/>
    <property type="molecule type" value="Genomic_DNA"/>
</dbReference>
<dbReference type="Gene3D" id="1.20.5.110">
    <property type="match status" value="1"/>
</dbReference>
<dbReference type="AlphaFoldDB" id="J9D0S6"/>
<evidence type="ECO:0000313" key="2">
    <source>
        <dbReference type="EMBL" id="EJW01476.1"/>
    </source>
</evidence>
<keyword evidence="3" id="KW-1185">Reference proteome</keyword>
<reference evidence="2 3" key="1">
    <citation type="submission" date="2011-08" db="EMBL/GenBank/DDBJ databases">
        <authorList>
            <person name="Liu Z.J."/>
            <person name="Shi F.L."/>
            <person name="Lu J.Q."/>
            <person name="Li M."/>
            <person name="Wang Z.L."/>
        </authorList>
    </citation>
    <scope>NUCLEOTIDE SEQUENCE [LARGE SCALE GENOMIC DNA]</scope>
    <source>
        <strain evidence="2 3">USNM 41457</strain>
    </source>
</reference>
<evidence type="ECO:0000313" key="3">
    <source>
        <dbReference type="Proteomes" id="UP000003163"/>
    </source>
</evidence>
<accession>J9D0S6</accession>
<comment type="caution">
    <text evidence="2">The sequence shown here is derived from an EMBL/GenBank/DDBJ whole genome shotgun (WGS) entry which is preliminary data.</text>
</comment>
<evidence type="ECO:0008006" key="4">
    <source>
        <dbReference type="Google" id="ProtNLM"/>
    </source>
</evidence>
<dbReference type="InParanoid" id="J9D0S6"/>
<gene>
    <name evidence="2" type="ORF">EDEG_03939</name>
</gene>
<keyword evidence="1" id="KW-1133">Transmembrane helix</keyword>
<reference evidence="3" key="2">
    <citation type="submission" date="2015-07" db="EMBL/GenBank/DDBJ databases">
        <title>Contrasting host-pathogen interactions and genome evolution in two generalist and specialist microsporidian pathogens of mosquitoes.</title>
        <authorList>
            <consortium name="The Broad Institute Genomics Platform"/>
            <consortium name="The Broad Institute Genome Sequencing Center for Infectious Disease"/>
            <person name="Cuomo C.A."/>
            <person name="Sanscrainte N.D."/>
            <person name="Goldberg J.M."/>
            <person name="Heiman D."/>
            <person name="Young S."/>
            <person name="Zeng Q."/>
            <person name="Becnel J.J."/>
            <person name="Birren B.W."/>
        </authorList>
    </citation>
    <scope>NUCLEOTIDE SEQUENCE [LARGE SCALE GENOMIC DNA]</scope>
    <source>
        <strain evidence="3">USNM 41457</strain>
    </source>
</reference>
<feature type="transmembrane region" description="Helical" evidence="1">
    <location>
        <begin position="192"/>
        <end position="210"/>
    </location>
</feature>
<dbReference type="OMA" id="MAILFTQ"/>
<organism evidence="2 3">
    <name type="scientific">Edhazardia aedis (strain USNM 41457)</name>
    <name type="common">Microsporidian parasite</name>
    <dbReference type="NCBI Taxonomy" id="1003232"/>
    <lineage>
        <taxon>Eukaryota</taxon>
        <taxon>Fungi</taxon>
        <taxon>Fungi incertae sedis</taxon>
        <taxon>Microsporidia</taxon>
        <taxon>Edhazardia</taxon>
    </lineage>
</organism>
<keyword evidence="1" id="KW-0812">Transmembrane</keyword>
<dbReference type="SUPFAM" id="SSF58038">
    <property type="entry name" value="SNARE fusion complex"/>
    <property type="match status" value="1"/>
</dbReference>
<dbReference type="OrthoDB" id="1719357at2759"/>
<protein>
    <recommendedName>
        <fullName evidence="4">V-SNARE coiled-coil homology domain-containing protein</fullName>
    </recommendedName>
</protein>
<keyword evidence="1" id="KW-0472">Membrane</keyword>